<keyword evidence="2" id="KW-1003">Cell membrane</keyword>
<sequence>MRFRLIFKQSIRDFKSKALLYTAFFLFTFVILSLILGMFSFNFAFQSNVNASFSASKAVNSYEARFKYVDKEAQNEADKYSPSQRFVVDSEGILQKYAEDLLMNNEGNVTLFNGDQYKLSKFEQSDIDRLNNNKISAGDPNFYFNVMGNTGDDSLYMSNVIDLGTRTTTNLSNIRSENKDIGSGENKKKSYDLKDASGLKESDLNLAALMKLYCLLASPSIEENHKGYLYKQNFLVKYYTEKILPEINYSEDDYGFLNWGIDERVYSDATKEYAHMEFGVMPSRTNYTKEETDLNPEQNNQFYDNGMNGLHIVKELDKSEIGKEYLDNLNYGYLSPSFMVANKIKIGDIIPLTFKGVTLAPMKIVGAAITQMGFFDRSTHSYLYVDPYYLVKNFGYSGSNRINFHVPGVGLNYQDANKWMKENVLKGINTSTLLNGKDIDVFQPLFNSKYTEIVPIKLMYSILAYGIGVFALILLFVVFFFIANEGIKLQKQTLWFLKAIGEKPIVLALMTTINIMVPYTLAAIFAIFGSVIVGNIMKSAIGSTYAFYIPGWNFGWLTFAAWAIALVISLFVFLGIDAIILNGDALTMEGQRKVGWVTQLYMKTAHIYSWMPSQVQIGISFIVQNIFKNIITAILLLLSFAIVLFAIEFNSASKTSAQSYEKLNKPYKSLMLNKINTNDTITLNQGFFNNYGVPIKGRETVVDDEGDSPKDQPKLPTINELLAADFAMSSNYDTIVVNSTKLSEISDELANRKNGMKPIKEATGKPDSFHGLLFNQLLDIGKRFYELSQVYPNVNELDGMTKAGFYDTLTNPMTDHFMDYTLVKSILTEDTPYSWSSKMVGLNEEEQKTIVNGIEKGSDYLAKIIVKFHFNDWSEEDWQKTINGNAARWLKTLNEDNIKSFADIITNVREAAIQVKNNISSFDNNINLYFNKAVVTNEELSSSVFANKWYREGTEINGFGLDAESLDSYNPLLKLNKTLLTPDKRFNQATDYKDMKVSTSIKNGDKVNIRDVDTRVHYINANVSGLYAQRHKVSRGDIIKLTNGTFALSNSRLPVVYVKVNDIIEQSSAYNEVFFEKNDLLNYLSASIENGWNGNGLDPSSTPVLNNKTETPISIEQRLLNINTPEYRLLNGDMTYVDETSKAKVKKVVSRKSSDKVSSAYSWNYSPIPGDPIDPKSCEYTPGLIQKLAGYSPDDTKISGDSIQQEVKPEDNYIPDNKYFLNNSTYGLSEVPFTLQNLTLNAKTGVGYSMFDYLGLPTFNYANTSYSNSNGGFDTNSYVSGIYLYNVITNQLMAAVYPITVTINRFIVILLTITAMVALILITLIILENRNTILLFKAMGYKKREINIYLTGGYIIAAIFALIFGALVSYFILKVAAKMILQQVQLSVYFVWSWQFIVTGLSMTAVFIILVLSTVTLYTNRLKPRDAFNAL</sequence>
<dbReference type="KEGG" id="mlac:CP520_03515"/>
<proteinExistence type="predicted"/>
<evidence type="ECO:0000256" key="5">
    <source>
        <dbReference type="ARBA" id="ARBA00023136"/>
    </source>
</evidence>
<comment type="subcellular location">
    <subcellularLocation>
        <location evidence="1">Cell membrane</location>
        <topology evidence="1">Multi-pass membrane protein</topology>
    </subcellularLocation>
</comment>
<reference evidence="7 8" key="1">
    <citation type="submission" date="2017-09" db="EMBL/GenBank/DDBJ databases">
        <title>SPAdes assembly of the Mesoplasma lactucae genome.</title>
        <authorList>
            <person name="Knight T.F."/>
            <person name="Rubinstein R."/>
            <person name="Citino T."/>
        </authorList>
    </citation>
    <scope>NUCLEOTIDE SEQUENCE [LARGE SCALE GENOMIC DNA]</scope>
    <source>
        <strain evidence="7 8">831-C4</strain>
    </source>
</reference>
<dbReference type="Pfam" id="PF02687">
    <property type="entry name" value="FtsX"/>
    <property type="match status" value="1"/>
</dbReference>
<feature type="domain" description="ABC3 transporter permease C-terminal" evidence="6">
    <location>
        <begin position="1306"/>
        <end position="1414"/>
    </location>
</feature>
<dbReference type="Proteomes" id="UP000232227">
    <property type="component" value="Chromosome"/>
</dbReference>
<evidence type="ECO:0000256" key="2">
    <source>
        <dbReference type="ARBA" id="ARBA00022475"/>
    </source>
</evidence>
<evidence type="ECO:0000256" key="4">
    <source>
        <dbReference type="ARBA" id="ARBA00022989"/>
    </source>
</evidence>
<evidence type="ECO:0000313" key="8">
    <source>
        <dbReference type="Proteomes" id="UP000232227"/>
    </source>
</evidence>
<accession>A0A291ISJ7</accession>
<gene>
    <name evidence="7" type="ORF">CP520_03515</name>
</gene>
<keyword evidence="5" id="KW-0472">Membrane</keyword>
<dbReference type="InterPro" id="IPR003838">
    <property type="entry name" value="ABC3_permease_C"/>
</dbReference>
<keyword evidence="4" id="KW-1133">Transmembrane helix</keyword>
<evidence type="ECO:0000256" key="3">
    <source>
        <dbReference type="ARBA" id="ARBA00022692"/>
    </source>
</evidence>
<name>A0A291ISJ7_9MOLU</name>
<evidence type="ECO:0000313" key="7">
    <source>
        <dbReference type="EMBL" id="ATG97779.1"/>
    </source>
</evidence>
<evidence type="ECO:0000259" key="6">
    <source>
        <dbReference type="Pfam" id="PF02687"/>
    </source>
</evidence>
<evidence type="ECO:0000256" key="1">
    <source>
        <dbReference type="ARBA" id="ARBA00004651"/>
    </source>
</evidence>
<keyword evidence="8" id="KW-1185">Reference proteome</keyword>
<protein>
    <recommendedName>
        <fullName evidence="6">ABC3 transporter permease C-terminal domain-containing protein</fullName>
    </recommendedName>
</protein>
<dbReference type="RefSeq" id="WP_096863079.1">
    <property type="nucleotide sequence ID" value="NZ_CP023668.1"/>
</dbReference>
<organism evidence="7 8">
    <name type="scientific">Mesoplasma lactucae ATCC 49193</name>
    <dbReference type="NCBI Taxonomy" id="81460"/>
    <lineage>
        <taxon>Bacteria</taxon>
        <taxon>Bacillati</taxon>
        <taxon>Mycoplasmatota</taxon>
        <taxon>Mollicutes</taxon>
        <taxon>Entomoplasmatales</taxon>
        <taxon>Entomoplasmataceae</taxon>
        <taxon>Mesoplasma</taxon>
    </lineage>
</organism>
<keyword evidence="3" id="KW-0812">Transmembrane</keyword>
<dbReference type="EMBL" id="CP023668">
    <property type="protein sequence ID" value="ATG97779.1"/>
    <property type="molecule type" value="Genomic_DNA"/>
</dbReference>
<dbReference type="GO" id="GO:0005886">
    <property type="term" value="C:plasma membrane"/>
    <property type="evidence" value="ECO:0007669"/>
    <property type="project" value="UniProtKB-SubCell"/>
</dbReference>
<dbReference type="OrthoDB" id="391687at2"/>